<evidence type="ECO:0000256" key="2">
    <source>
        <dbReference type="ARBA" id="ARBA00007935"/>
    </source>
</evidence>
<dbReference type="OrthoDB" id="4455417at2"/>
<keyword evidence="6 8" id="KW-1133">Transmembrane helix</keyword>
<dbReference type="SUPFAM" id="SSF81345">
    <property type="entry name" value="ABC transporter involved in vitamin B12 uptake, BtuC"/>
    <property type="match status" value="1"/>
</dbReference>
<sequence length="346" mass="34012">MKALVARPHPRVSVRLDTGALVAGGLLTLVALAAGGLALTTGDYPIGVGTVADAVLHRGDPGASFVVNEIRLPRTVAGLCVGAALGVSGALSQAVSRNPLASPDVLGVTAGAAAAAVASIVLGSPGWLPVSGAALAGGLGAAALVLVVSATGGPGGLGGARLVLVGIGFASLLSAVTSWLLVRAGVNDAVQATAWLTGSLNGRSWADVRPVALGLVLLLPVTWALARHVRLLELDPDTARALGERTTTVQLLATLVSVCLAALATAAAGPVAFVALVAPHVARRLGRTPGVPLVLSAATGAALVALSDLVAHRGPVGDPPVGVVTAVAGAPVLVWLLRRSRQVQGL</sequence>
<keyword evidence="5 8" id="KW-0812">Transmembrane</keyword>
<feature type="transmembrane region" description="Helical" evidence="8">
    <location>
        <begin position="162"/>
        <end position="182"/>
    </location>
</feature>
<evidence type="ECO:0000256" key="1">
    <source>
        <dbReference type="ARBA" id="ARBA00004651"/>
    </source>
</evidence>
<keyword evidence="3" id="KW-0813">Transport</keyword>
<comment type="caution">
    <text evidence="9">The sequence shown here is derived from an EMBL/GenBank/DDBJ whole genome shotgun (WGS) entry which is preliminary data.</text>
</comment>
<dbReference type="Proteomes" id="UP000281955">
    <property type="component" value="Unassembled WGS sequence"/>
</dbReference>
<keyword evidence="7 8" id="KW-0472">Membrane</keyword>
<evidence type="ECO:0000256" key="8">
    <source>
        <dbReference type="SAM" id="Phobius"/>
    </source>
</evidence>
<evidence type="ECO:0000256" key="5">
    <source>
        <dbReference type="ARBA" id="ARBA00022692"/>
    </source>
</evidence>
<dbReference type="GO" id="GO:0005886">
    <property type="term" value="C:plasma membrane"/>
    <property type="evidence" value="ECO:0007669"/>
    <property type="project" value="UniProtKB-SubCell"/>
</dbReference>
<comment type="subcellular location">
    <subcellularLocation>
        <location evidence="1">Cell membrane</location>
        <topology evidence="1">Multi-pass membrane protein</topology>
    </subcellularLocation>
</comment>
<dbReference type="Gene3D" id="1.10.3470.10">
    <property type="entry name" value="ABC transporter involved in vitamin B12 uptake, BtuC"/>
    <property type="match status" value="1"/>
</dbReference>
<feature type="transmembrane region" description="Helical" evidence="8">
    <location>
        <begin position="249"/>
        <end position="278"/>
    </location>
</feature>
<feature type="transmembrane region" description="Helical" evidence="8">
    <location>
        <begin position="20"/>
        <end position="39"/>
    </location>
</feature>
<dbReference type="AlphaFoldDB" id="A0A420XUL9"/>
<dbReference type="PANTHER" id="PTHR30472">
    <property type="entry name" value="FERRIC ENTEROBACTIN TRANSPORT SYSTEM PERMEASE PROTEIN"/>
    <property type="match status" value="1"/>
</dbReference>
<comment type="similarity">
    <text evidence="2">Belongs to the binding-protein-dependent transport system permease family. FecCD subfamily.</text>
</comment>
<feature type="transmembrane region" description="Helical" evidence="8">
    <location>
        <begin position="130"/>
        <end position="150"/>
    </location>
</feature>
<keyword evidence="10" id="KW-1185">Reference proteome</keyword>
<proteinExistence type="inferred from homology"/>
<evidence type="ECO:0000313" key="10">
    <source>
        <dbReference type="Proteomes" id="UP000281955"/>
    </source>
</evidence>
<feature type="transmembrane region" description="Helical" evidence="8">
    <location>
        <begin position="105"/>
        <end position="123"/>
    </location>
</feature>
<dbReference type="GO" id="GO:0033214">
    <property type="term" value="P:siderophore-iron import into cell"/>
    <property type="evidence" value="ECO:0007669"/>
    <property type="project" value="TreeGrafter"/>
</dbReference>
<dbReference type="InterPro" id="IPR037294">
    <property type="entry name" value="ABC_BtuC-like"/>
</dbReference>
<protein>
    <submittedName>
        <fullName evidence="9">Iron complex transport system permease protein</fullName>
    </submittedName>
</protein>
<evidence type="ECO:0000256" key="3">
    <source>
        <dbReference type="ARBA" id="ARBA00022448"/>
    </source>
</evidence>
<feature type="transmembrane region" description="Helical" evidence="8">
    <location>
        <begin position="211"/>
        <end position="229"/>
    </location>
</feature>
<dbReference type="PANTHER" id="PTHR30472:SF24">
    <property type="entry name" value="FERRIC ENTEROBACTIN TRANSPORT SYSTEM PERMEASE PROTEIN FEPG"/>
    <property type="match status" value="1"/>
</dbReference>
<dbReference type="CDD" id="cd06550">
    <property type="entry name" value="TM_ABC_iron-siderophores_like"/>
    <property type="match status" value="1"/>
</dbReference>
<dbReference type="EMBL" id="RBWV01000009">
    <property type="protein sequence ID" value="RKS80525.1"/>
    <property type="molecule type" value="Genomic_DNA"/>
</dbReference>
<dbReference type="GO" id="GO:0022857">
    <property type="term" value="F:transmembrane transporter activity"/>
    <property type="evidence" value="ECO:0007669"/>
    <property type="project" value="InterPro"/>
</dbReference>
<dbReference type="InterPro" id="IPR000522">
    <property type="entry name" value="ABC_transptr_permease_BtuC"/>
</dbReference>
<gene>
    <name evidence="9" type="ORF">CLV35_0962</name>
</gene>
<evidence type="ECO:0000313" key="9">
    <source>
        <dbReference type="EMBL" id="RKS80525.1"/>
    </source>
</evidence>
<dbReference type="Pfam" id="PF01032">
    <property type="entry name" value="FecCD"/>
    <property type="match status" value="1"/>
</dbReference>
<evidence type="ECO:0000256" key="7">
    <source>
        <dbReference type="ARBA" id="ARBA00023136"/>
    </source>
</evidence>
<organism evidence="9 10">
    <name type="scientific">Motilibacter peucedani</name>
    <dbReference type="NCBI Taxonomy" id="598650"/>
    <lineage>
        <taxon>Bacteria</taxon>
        <taxon>Bacillati</taxon>
        <taxon>Actinomycetota</taxon>
        <taxon>Actinomycetes</taxon>
        <taxon>Motilibacterales</taxon>
        <taxon>Motilibacteraceae</taxon>
        <taxon>Motilibacter</taxon>
    </lineage>
</organism>
<keyword evidence="4" id="KW-1003">Cell membrane</keyword>
<feature type="transmembrane region" description="Helical" evidence="8">
    <location>
        <begin position="290"/>
        <end position="307"/>
    </location>
</feature>
<feature type="transmembrane region" description="Helical" evidence="8">
    <location>
        <begin position="319"/>
        <end position="337"/>
    </location>
</feature>
<evidence type="ECO:0000256" key="4">
    <source>
        <dbReference type="ARBA" id="ARBA00022475"/>
    </source>
</evidence>
<accession>A0A420XUL9</accession>
<dbReference type="InParanoid" id="A0A420XUL9"/>
<name>A0A420XUL9_9ACTN</name>
<evidence type="ECO:0000256" key="6">
    <source>
        <dbReference type="ARBA" id="ARBA00022989"/>
    </source>
</evidence>
<dbReference type="RefSeq" id="WP_121192201.1">
    <property type="nucleotide sequence ID" value="NZ_RBWV01000009.1"/>
</dbReference>
<reference evidence="9 10" key="1">
    <citation type="submission" date="2018-10" db="EMBL/GenBank/DDBJ databases">
        <title>Genomic Encyclopedia of Archaeal and Bacterial Type Strains, Phase II (KMG-II): from individual species to whole genera.</title>
        <authorList>
            <person name="Goeker M."/>
        </authorList>
    </citation>
    <scope>NUCLEOTIDE SEQUENCE [LARGE SCALE GENOMIC DNA]</scope>
    <source>
        <strain evidence="9 10">RP-AC37</strain>
    </source>
</reference>